<protein>
    <submittedName>
        <fullName evidence="1">Uncharacterized protein</fullName>
    </submittedName>
</protein>
<comment type="caution">
    <text evidence="1">The sequence shown here is derived from an EMBL/GenBank/DDBJ whole genome shotgun (WGS) entry which is preliminary data.</text>
</comment>
<dbReference type="EMBL" id="JANRMS010001487">
    <property type="protein sequence ID" value="KAJ3527910.1"/>
    <property type="molecule type" value="Genomic_DNA"/>
</dbReference>
<evidence type="ECO:0000313" key="2">
    <source>
        <dbReference type="Proteomes" id="UP001148629"/>
    </source>
</evidence>
<sequence length="313" mass="33035">MAPHSDAPSTVGFLGVQSYSQWYSSSRDSNLSDTVSSLGSSIDCSLDVRHSHLLIPGVYVPAMCFFTPDTEDVDTARIVDHAVRLARAGVTGLATQGSNGEAVHLSHSKRQSTRETIQYCQEAWEVGGDYGLVLPPSYYATLFAPASETILESSTAVAGKSLIPLIIYNFPGAVGGMDLFSGIIVTLAAHPTIVGVKLTRVAAATRKLSIYNPAQPEFLAIAGPADFLIPSLSGGGHGILAGLANIAPTACIRTMELLSGRLGGDPGRCGSMQRPAYTPGVGYRGSARSPLPKPSAEQAKRWKEGFRNLVMLE</sequence>
<proteinExistence type="predicted"/>
<organism evidence="1 2">
    <name type="scientific">Fusarium decemcellulare</name>
    <dbReference type="NCBI Taxonomy" id="57161"/>
    <lineage>
        <taxon>Eukaryota</taxon>
        <taxon>Fungi</taxon>
        <taxon>Dikarya</taxon>
        <taxon>Ascomycota</taxon>
        <taxon>Pezizomycotina</taxon>
        <taxon>Sordariomycetes</taxon>
        <taxon>Hypocreomycetidae</taxon>
        <taxon>Hypocreales</taxon>
        <taxon>Nectriaceae</taxon>
        <taxon>Fusarium</taxon>
        <taxon>Fusarium decemcellulare species complex</taxon>
    </lineage>
</organism>
<evidence type="ECO:0000313" key="1">
    <source>
        <dbReference type="EMBL" id="KAJ3527910.1"/>
    </source>
</evidence>
<dbReference type="Proteomes" id="UP001148629">
    <property type="component" value="Unassembled WGS sequence"/>
</dbReference>
<accession>A0ACC1RXR8</accession>
<reference evidence="1" key="1">
    <citation type="submission" date="2022-08" db="EMBL/GenBank/DDBJ databases">
        <title>Genome Sequence of Fusarium decemcellulare.</title>
        <authorList>
            <person name="Buettner E."/>
        </authorList>
    </citation>
    <scope>NUCLEOTIDE SEQUENCE</scope>
    <source>
        <strain evidence="1">Babe19</strain>
    </source>
</reference>
<gene>
    <name evidence="1" type="ORF">NM208_g10476</name>
</gene>
<keyword evidence="2" id="KW-1185">Reference proteome</keyword>
<name>A0ACC1RXR8_9HYPO</name>